<feature type="compositionally biased region" description="Pro residues" evidence="1">
    <location>
        <begin position="42"/>
        <end position="51"/>
    </location>
</feature>
<protein>
    <submittedName>
        <fullName evidence="2">Uncharacterized protein</fullName>
    </submittedName>
</protein>
<name>A0A381RIG5_9ZZZZ</name>
<sequence>MLIRIIFCSLFFFTCAAPPPPSVKGVKIKQVKKEPLKQPRPELSPPTPVALPPTKDSRPDLVQETVYSRGYLTGYDIWEFLREQPAETDVLETFGLPDSIWLDDEERTKFLYYFISEMQDYNIIEISTKTDSVSGFEWD</sequence>
<reference evidence="2" key="1">
    <citation type="submission" date="2018-05" db="EMBL/GenBank/DDBJ databases">
        <authorList>
            <person name="Lanie J.A."/>
            <person name="Ng W.-L."/>
            <person name="Kazmierczak K.M."/>
            <person name="Andrzejewski T.M."/>
            <person name="Davidsen T.M."/>
            <person name="Wayne K.J."/>
            <person name="Tettelin H."/>
            <person name="Glass J.I."/>
            <person name="Rusch D."/>
            <person name="Podicherti R."/>
            <person name="Tsui H.-C.T."/>
            <person name="Winkler M.E."/>
        </authorList>
    </citation>
    <scope>NUCLEOTIDE SEQUENCE</scope>
</reference>
<evidence type="ECO:0000256" key="1">
    <source>
        <dbReference type="SAM" id="MobiDB-lite"/>
    </source>
</evidence>
<dbReference type="AlphaFoldDB" id="A0A381RIG5"/>
<feature type="compositionally biased region" description="Basic and acidic residues" evidence="1">
    <location>
        <begin position="31"/>
        <end position="40"/>
    </location>
</feature>
<gene>
    <name evidence="2" type="ORF">METZ01_LOCUS44470</name>
</gene>
<accession>A0A381RIG5</accession>
<dbReference type="EMBL" id="UINC01001989">
    <property type="protein sequence ID" value="SUZ91616.1"/>
    <property type="molecule type" value="Genomic_DNA"/>
</dbReference>
<evidence type="ECO:0000313" key="2">
    <source>
        <dbReference type="EMBL" id="SUZ91616.1"/>
    </source>
</evidence>
<proteinExistence type="predicted"/>
<organism evidence="2">
    <name type="scientific">marine metagenome</name>
    <dbReference type="NCBI Taxonomy" id="408172"/>
    <lineage>
        <taxon>unclassified sequences</taxon>
        <taxon>metagenomes</taxon>
        <taxon>ecological metagenomes</taxon>
    </lineage>
</organism>
<feature type="region of interest" description="Disordered" evidence="1">
    <location>
        <begin position="31"/>
        <end position="58"/>
    </location>
</feature>